<dbReference type="EMBL" id="CP119317">
    <property type="protein sequence ID" value="WEK55864.1"/>
    <property type="molecule type" value="Genomic_DNA"/>
</dbReference>
<evidence type="ECO:0000313" key="12">
    <source>
        <dbReference type="Proteomes" id="UP001178662"/>
    </source>
</evidence>
<dbReference type="Pfam" id="PF07550">
    <property type="entry name" value="Shr-like_HID"/>
    <property type="match status" value="1"/>
</dbReference>
<keyword evidence="7" id="KW-0961">Cell wall biogenesis/degradation</keyword>
<feature type="domain" description="F5/8 type C" evidence="10">
    <location>
        <begin position="1288"/>
        <end position="1425"/>
    </location>
</feature>
<reference evidence="11" key="1">
    <citation type="submission" date="2023-03" db="EMBL/GenBank/DDBJ databases">
        <title>Andean soil-derived lignocellulolytic bacterial consortium as a source of novel taxa and putative plastic-active enzymes.</title>
        <authorList>
            <person name="Diaz-Garcia L."/>
            <person name="Chuvochina M."/>
            <person name="Feuerriegel G."/>
            <person name="Bunk B."/>
            <person name="Sproer C."/>
            <person name="Streit W.R."/>
            <person name="Rodriguez L.M."/>
            <person name="Overmann J."/>
            <person name="Jimenez D.J."/>
        </authorList>
    </citation>
    <scope>NUCLEOTIDE SEQUENCE</scope>
    <source>
        <strain evidence="11">MAG 2441</strain>
    </source>
</reference>
<dbReference type="EC" id="3.2.1.39" evidence="3"/>
<dbReference type="InterPro" id="IPR008979">
    <property type="entry name" value="Galactose-bd-like_sf"/>
</dbReference>
<evidence type="ECO:0000256" key="3">
    <source>
        <dbReference type="ARBA" id="ARBA00012780"/>
    </source>
</evidence>
<sequence length="1425" mass="156363">MKQSSKKVWKPVLKITTLFIIFSLVLSMFNIMPSQNVSAASSYLLSKDRPAFASSIEGNSFTADKAFDGDTSSRWASAWGSDPQWIYVDLGAVAVIDRVVITWQSAYSKSYKIQVSNNEINWTDIHSTTLGSGGVEDITLSGTGRYVRMLSTQRFKPQYGVSLFEFEVYGTGGVNLPSPSYGTNVALNKPTYVSSAAQPASQAVDGNDSTRWVSNASDDQWIYVDLGSVRTLGRVIINWDNAGRTYDLQVSNDATNWTTVFREMNGDGEPINLPIYASSRYLRMKGIIAVSSSGYSISEFKVYDYITGDPKPTYTITPIPVLSTVAVGQGSYALNDLTIRQPKAATYKSANVTSPLPSNDWWQSMLIDKLGGGIITLPLKAKYTKQGLGLLTPGAGYVKTSGNGITADGPPDLYVTANNISPATILNRITGYSDWSVDVVLSDNNVDKMKTTFVKGSPYLYSLFNDATTPEIYLPATTRFFDDNNNTILTTDGATFTGDHIGIEIINSDGAPTPSMVTRSYGVFAPPGTVFTRAGVKLKLSLGGGQNYLSLATLPVQSQLNYFYQHAYAFVTSTNVSYSYNETTSDVTTNFNVATSLKRTGFANTTLMTQFPHQWKITTTPLTALTYLSIRGLLKVVEGNSFTTVDKFYGIVPQFTEPGDSTYSRQTLLQYLAVLDTEMSKNLMQKDAYWQGKKLQPLAMGVLMADQIGDENYKNIFLGRIKTILVDWYTYTSGEPNYYFAYNPEWGTMYYKHSDYSSNSANLTDHHFTNGYFVFASAVLATYDQDFKDKYSGMVEHLIRDYANPSKSDTLYPFFRNFDPYDGHSWAGGYGDNANGNNQEAAGEALFSWVGQYMWGIATGNTTYRDAGIYGFTTELKAIEQYWFNYDNDNWLPGYNHKTVGQVYGSAINFGTFFSGNPYHVYGIHWLPTAEYLTSYAFDPAKAGAMYSGMVADNSGPETGWYHTIWPIQSLSDPQAVLNKWDVTNMQKDAEANTYWFVHNMATLGQRTKDIWASGGTSATVYKKGSTYSALVWNPSSSSITVTFRNAGGVTGTATVPAKSLIKVNPMQSGSPGGGSTINLALNKTVTSSANPKKPASNAVDGDSNTRWESEQSDPQWIQVDLGSTSTIDRVVLDWQNSYGKSYRIETSTNGTSWTEVYFTTSGSKGINDISFPAVSARYVKLTGIQRGSQYGYSLWEFEVYGSGGTTTLSPPTLTADTTQNNVGQPMEITFTDNSSWRNAISSVKVDGTIVNSSQYTLTAGKLTLNTSLFPTARTYEVTITATGYMVASVQQSVVTPGTALNLALNKSVTSSANAKKVASNAVDGDTSTRWESDHSDPQWIAIDLGATYAISHVILDWQSAYGKSYVIEISLNGSSWTTVYSTTSGKGGIEDITFTSSQARYVRMTGTERGTRYGYSLLEFEVYS</sequence>
<evidence type="ECO:0000256" key="7">
    <source>
        <dbReference type="ARBA" id="ARBA00023316"/>
    </source>
</evidence>
<keyword evidence="6" id="KW-0326">Glycosidase</keyword>
<dbReference type="PROSITE" id="PS50022">
    <property type="entry name" value="FA58C_3"/>
    <property type="match status" value="4"/>
</dbReference>
<dbReference type="SUPFAM" id="SSF49785">
    <property type="entry name" value="Galactose-binding domain-like"/>
    <property type="match status" value="4"/>
</dbReference>
<proteinExistence type="inferred from homology"/>
<dbReference type="GO" id="GO:0000272">
    <property type="term" value="P:polysaccharide catabolic process"/>
    <property type="evidence" value="ECO:0007669"/>
    <property type="project" value="UniProtKB-KW"/>
</dbReference>
<feature type="region of interest" description="Disordered" evidence="9">
    <location>
        <begin position="1087"/>
        <end position="1115"/>
    </location>
</feature>
<dbReference type="Pfam" id="PF22633">
    <property type="entry name" value="F5_F8_type_C_2"/>
    <property type="match status" value="3"/>
</dbReference>
<evidence type="ECO:0000256" key="5">
    <source>
        <dbReference type="ARBA" id="ARBA00023277"/>
    </source>
</evidence>
<feature type="domain" description="F5/8 type C" evidence="10">
    <location>
        <begin position="1064"/>
        <end position="1203"/>
    </location>
</feature>
<feature type="domain" description="F5/8 type C" evidence="10">
    <location>
        <begin position="32"/>
        <end position="171"/>
    </location>
</feature>
<dbReference type="InterPro" id="IPR011432">
    <property type="entry name" value="Shr-like_HID"/>
</dbReference>
<keyword evidence="4" id="KW-0378">Hydrolase</keyword>
<comment type="similarity">
    <text evidence="2">Belongs to the glycosyl hydrolase 81 family.</text>
</comment>
<gene>
    <name evidence="11" type="ORF">P0Y55_07415</name>
</gene>
<evidence type="ECO:0000256" key="1">
    <source>
        <dbReference type="ARBA" id="ARBA00000382"/>
    </source>
</evidence>
<evidence type="ECO:0000256" key="4">
    <source>
        <dbReference type="ARBA" id="ARBA00022801"/>
    </source>
</evidence>
<dbReference type="Proteomes" id="UP001178662">
    <property type="component" value="Chromosome"/>
</dbReference>
<evidence type="ECO:0000256" key="9">
    <source>
        <dbReference type="SAM" id="MobiDB-lite"/>
    </source>
</evidence>
<dbReference type="InterPro" id="IPR040720">
    <property type="entry name" value="GH81_C"/>
</dbReference>
<evidence type="ECO:0000313" key="11">
    <source>
        <dbReference type="EMBL" id="WEK55864.1"/>
    </source>
</evidence>
<keyword evidence="8" id="KW-0624">Polysaccharide degradation</keyword>
<dbReference type="PANTHER" id="PTHR31983:SF0">
    <property type="entry name" value="GLUCAN ENDO-1,3-BETA-D-GLUCOSIDASE 2"/>
    <property type="match status" value="1"/>
</dbReference>
<dbReference type="GO" id="GO:0052861">
    <property type="term" value="F:endo-1,3(4)-beta-glucanase activity"/>
    <property type="evidence" value="ECO:0007669"/>
    <property type="project" value="InterPro"/>
</dbReference>
<evidence type="ECO:0000256" key="2">
    <source>
        <dbReference type="ARBA" id="ARBA00010730"/>
    </source>
</evidence>
<dbReference type="Pfam" id="PF00754">
    <property type="entry name" value="F5_F8_type_C"/>
    <property type="match status" value="1"/>
</dbReference>
<accession>A0AA95EZR9</accession>
<dbReference type="InterPro" id="IPR005200">
    <property type="entry name" value="Endo-beta-glucanase"/>
</dbReference>
<dbReference type="InterPro" id="IPR000421">
    <property type="entry name" value="FA58C"/>
</dbReference>
<evidence type="ECO:0000256" key="8">
    <source>
        <dbReference type="ARBA" id="ARBA00023326"/>
    </source>
</evidence>
<dbReference type="Gene3D" id="2.60.120.260">
    <property type="entry name" value="Galactose-binding domain-like"/>
    <property type="match status" value="4"/>
</dbReference>
<dbReference type="PANTHER" id="PTHR31983">
    <property type="entry name" value="ENDO-1,3(4)-BETA-GLUCANASE 1"/>
    <property type="match status" value="1"/>
</dbReference>
<comment type="catalytic activity">
    <reaction evidence="1">
        <text>Hydrolysis of (1-&gt;3)-beta-D-glucosidic linkages in (1-&gt;3)-beta-D-glucans.</text>
        <dbReference type="EC" id="3.2.1.39"/>
    </reaction>
</comment>
<name>A0AA95EZR9_9BACL</name>
<evidence type="ECO:0000256" key="6">
    <source>
        <dbReference type="ARBA" id="ARBA00023295"/>
    </source>
</evidence>
<dbReference type="Pfam" id="PF17652">
    <property type="entry name" value="Glyco_hydro81C"/>
    <property type="match status" value="1"/>
</dbReference>
<keyword evidence="5" id="KW-0119">Carbohydrate metabolism</keyword>
<organism evidence="11 12">
    <name type="scientific">Candidatus Cohnella colombiensis</name>
    <dbReference type="NCBI Taxonomy" id="3121368"/>
    <lineage>
        <taxon>Bacteria</taxon>
        <taxon>Bacillati</taxon>
        <taxon>Bacillota</taxon>
        <taxon>Bacilli</taxon>
        <taxon>Bacillales</taxon>
        <taxon>Paenibacillaceae</taxon>
        <taxon>Cohnella</taxon>
    </lineage>
</organism>
<feature type="domain" description="F5/8 type C" evidence="10">
    <location>
        <begin position="174"/>
        <end position="305"/>
    </location>
</feature>
<dbReference type="GO" id="GO:0071555">
    <property type="term" value="P:cell wall organization"/>
    <property type="evidence" value="ECO:0007669"/>
    <property type="project" value="UniProtKB-KW"/>
</dbReference>
<dbReference type="PROSITE" id="PS52008">
    <property type="entry name" value="GH81"/>
    <property type="match status" value="1"/>
</dbReference>
<protein>
    <recommendedName>
        <fullName evidence="3">glucan endo-1,3-beta-D-glucosidase</fullName>
        <ecNumber evidence="3">3.2.1.39</ecNumber>
    </recommendedName>
</protein>
<evidence type="ECO:0000259" key="10">
    <source>
        <dbReference type="PROSITE" id="PS50022"/>
    </source>
</evidence>
<dbReference type="GO" id="GO:0042973">
    <property type="term" value="F:glucan endo-1,3-beta-D-glucosidase activity"/>
    <property type="evidence" value="ECO:0007669"/>
    <property type="project" value="UniProtKB-EC"/>
</dbReference>
<dbReference type="SMART" id="SM00231">
    <property type="entry name" value="FA58C"/>
    <property type="match status" value="2"/>
</dbReference>
<keyword evidence="12" id="KW-1185">Reference proteome</keyword>